<dbReference type="InterPro" id="IPR016997">
    <property type="entry name" value="UCP032442"/>
</dbReference>
<dbReference type="AlphaFoldDB" id="A0A316D8Z5"/>
<dbReference type="PIRSF" id="PIRSF032442">
    <property type="entry name" value="UCP032442"/>
    <property type="match status" value="1"/>
</dbReference>
<dbReference type="PANTHER" id="PTHR37806">
    <property type="entry name" value="LMO0724 PROTEIN"/>
    <property type="match status" value="1"/>
</dbReference>
<accession>A0A316D8Z5</accession>
<dbReference type="Proteomes" id="UP000245634">
    <property type="component" value="Unassembled WGS sequence"/>
</dbReference>
<dbReference type="PANTHER" id="PTHR37806:SF1">
    <property type="entry name" value="PEPTIDASE C39-LIKE DOMAIN-CONTAINING PROTEIN"/>
    <property type="match status" value="1"/>
</dbReference>
<dbReference type="EMBL" id="QGGL01000007">
    <property type="protein sequence ID" value="PWK13462.1"/>
    <property type="molecule type" value="Genomic_DNA"/>
</dbReference>
<name>A0A316D8Z5_9BACL</name>
<keyword evidence="3" id="KW-1185">Reference proteome</keyword>
<sequence>MPPDNTQKHQTNPMHWLILLGLLVTIGKFAWDLWSGQASASQTAESAEQGQPIPESTTVAPSAELIPLNRPASVILPVPILQQRPELYNGCEVTSLAMLLNYAGQPVSKLELARKIRKDPTPEVVDSAGRTVRWGNPELGFVGDVTGNRRGYSVYHGPIADLLDQYLPDRAVDLTRASFDNVLDTLATGKPIVVWVTEEFAPTNDWVTWDSPSGRVRATFREHCVLLTGYDANQLTLNDPLDGTRKQVDRANFQRAWEQLGQQAVTYR</sequence>
<reference evidence="2 3" key="1">
    <citation type="submission" date="2018-05" db="EMBL/GenBank/DDBJ databases">
        <title>Genomic Encyclopedia of Type Strains, Phase IV (KMG-IV): sequencing the most valuable type-strain genomes for metagenomic binning, comparative biology and taxonomic classification.</title>
        <authorList>
            <person name="Goeker M."/>
        </authorList>
    </citation>
    <scope>NUCLEOTIDE SEQUENCE [LARGE SCALE GENOMIC DNA]</scope>
    <source>
        <strain evidence="2 3">DSM 18773</strain>
    </source>
</reference>
<evidence type="ECO:0000313" key="3">
    <source>
        <dbReference type="Proteomes" id="UP000245634"/>
    </source>
</evidence>
<dbReference type="Pfam" id="PF13529">
    <property type="entry name" value="Peptidase_C39_2"/>
    <property type="match status" value="1"/>
</dbReference>
<dbReference type="OrthoDB" id="1164310at2"/>
<evidence type="ECO:0000259" key="1">
    <source>
        <dbReference type="Pfam" id="PF13529"/>
    </source>
</evidence>
<evidence type="ECO:0000313" key="2">
    <source>
        <dbReference type="EMBL" id="PWK13462.1"/>
    </source>
</evidence>
<dbReference type="InterPro" id="IPR039564">
    <property type="entry name" value="Peptidase_C39-like"/>
</dbReference>
<feature type="domain" description="Peptidase C39-like" evidence="1">
    <location>
        <begin position="76"/>
        <end position="240"/>
    </location>
</feature>
<comment type="caution">
    <text evidence="2">The sequence shown here is derived from an EMBL/GenBank/DDBJ whole genome shotgun (WGS) entry which is preliminary data.</text>
</comment>
<gene>
    <name evidence="2" type="ORF">C7459_107130</name>
</gene>
<protein>
    <submittedName>
        <fullName evidence="2">Uncharacterized protein YvpB</fullName>
    </submittedName>
</protein>
<proteinExistence type="predicted"/>
<organism evidence="2 3">
    <name type="scientific">Tumebacillus permanentifrigoris</name>
    <dbReference type="NCBI Taxonomy" id="378543"/>
    <lineage>
        <taxon>Bacteria</taxon>
        <taxon>Bacillati</taxon>
        <taxon>Bacillota</taxon>
        <taxon>Bacilli</taxon>
        <taxon>Bacillales</taxon>
        <taxon>Alicyclobacillaceae</taxon>
        <taxon>Tumebacillus</taxon>
    </lineage>
</organism>
<dbReference type="RefSeq" id="WP_109688746.1">
    <property type="nucleotide sequence ID" value="NZ_QGGL01000007.1"/>
</dbReference>
<dbReference type="Gene3D" id="3.90.70.10">
    <property type="entry name" value="Cysteine proteinases"/>
    <property type="match status" value="1"/>
</dbReference>